<dbReference type="Proteomes" id="UP000283634">
    <property type="component" value="Unassembled WGS sequence"/>
</dbReference>
<evidence type="ECO:0000313" key="4">
    <source>
        <dbReference type="Proteomes" id="UP000283634"/>
    </source>
</evidence>
<feature type="compositionally biased region" description="Low complexity" evidence="2">
    <location>
        <begin position="41"/>
        <end position="57"/>
    </location>
</feature>
<dbReference type="RefSeq" id="XP_029235692.1">
    <property type="nucleotide sequence ID" value="XM_029384478.1"/>
</dbReference>
<evidence type="ECO:0000313" key="3">
    <source>
        <dbReference type="EMBL" id="RNF00305.1"/>
    </source>
</evidence>
<dbReference type="EMBL" id="MKGL01000333">
    <property type="protein sequence ID" value="RNF00305.1"/>
    <property type="molecule type" value="Genomic_DNA"/>
</dbReference>
<evidence type="ECO:0000256" key="2">
    <source>
        <dbReference type="SAM" id="MobiDB-lite"/>
    </source>
</evidence>
<proteinExistence type="predicted"/>
<keyword evidence="4" id="KW-1185">Reference proteome</keyword>
<name>A0A422N4B0_TRYRA</name>
<dbReference type="VEuPathDB" id="TriTrypDB:TRSC58_04744"/>
<reference evidence="3 4" key="1">
    <citation type="journal article" date="2018" name="BMC Genomics">
        <title>Genomic comparison of Trypanosoma conorhini and Trypanosoma rangeli to Trypanosoma cruzi strains of high and low virulence.</title>
        <authorList>
            <person name="Bradwell K.R."/>
            <person name="Koparde V.N."/>
            <person name="Matveyev A.V."/>
            <person name="Serrano M.G."/>
            <person name="Alves J.M."/>
            <person name="Parikh H."/>
            <person name="Huang B."/>
            <person name="Lee V."/>
            <person name="Espinosa-Alvarez O."/>
            <person name="Ortiz P.A."/>
            <person name="Costa-Martins A.G."/>
            <person name="Teixeira M.M."/>
            <person name="Buck G.A."/>
        </authorList>
    </citation>
    <scope>NUCLEOTIDE SEQUENCE [LARGE SCALE GENOMIC DNA]</scope>
    <source>
        <strain evidence="3 4">AM80</strain>
    </source>
</reference>
<feature type="region of interest" description="Disordered" evidence="2">
    <location>
        <begin position="539"/>
        <end position="563"/>
    </location>
</feature>
<organism evidence="3 4">
    <name type="scientific">Trypanosoma rangeli</name>
    <dbReference type="NCBI Taxonomy" id="5698"/>
    <lineage>
        <taxon>Eukaryota</taxon>
        <taxon>Discoba</taxon>
        <taxon>Euglenozoa</taxon>
        <taxon>Kinetoplastea</taxon>
        <taxon>Metakinetoplastina</taxon>
        <taxon>Trypanosomatida</taxon>
        <taxon>Trypanosomatidae</taxon>
        <taxon>Trypanosoma</taxon>
        <taxon>Herpetosoma</taxon>
    </lineage>
</organism>
<feature type="compositionally biased region" description="Polar residues" evidence="2">
    <location>
        <begin position="539"/>
        <end position="554"/>
    </location>
</feature>
<keyword evidence="1" id="KW-0175">Coiled coil</keyword>
<sequence length="747" mass="81263">MAGHPADELREIYKELTRPGGYNVLQANIQTSWRQSATLRSTNGTPSTVVSTSTSNVRPDAEALSLPVPCHGGDVERCVPSGLRAACEKAFVKNQPTLTSGHNSPRANFVSVGLVDSSSVSTRTRRKTPPAQATQRHSSGPARNIYPSDMTKLQMPGIDGVDATVAELFLSMPGERRLACWLCETTCTEPGWLNAPEIYVSVEEESGINDRRFPVTLLTLCSRCSAACALPAAAPHDAVLRKAGATRALVQRTELFVQFLREYKLLLESLAGNAEKVKAMDATARAGGTYPSLWDLPSDFRFSVIQKLTDALTFTLEADALQSRRCQTSSLSPHERLLLEGERALLQRQMATTEPNGQLSVRLPRSADAPPSRLWTPSFAELPLSATGSGTQPRGLSHVFQHRPQYDMKKLDPLLQIRSTFAKAEQGGGQQEPQNRVVQGREASFGALQRMVGRALTARWRQVGDGAASLKAGTDGPDETYDKKDTRLLNSVMMDVTPNNAGGGLVHDDPENILLHYFEGRLSDLPKFKFFAVDTVSNGGNESGSLRPFRNSQRTPKRPCGDLEDASSDVVLVAADVAAAATMDAGELLKQLREEQRRRAEAEAALRESHQRIAALEKATDHISGLALDLNHTLGEHSALMQQFVRNATQGCVDFMMQKSLLFSDEMAAMVRQAQRQAYGVHARFPRAYTWEAVAVDSDVPPPAPVILQDSAHATSDAEPAPFAPSRLLPLSLKLTSLVPSDAACRI</sequence>
<dbReference type="GeneID" id="40331630"/>
<comment type="caution">
    <text evidence="3">The sequence shown here is derived from an EMBL/GenBank/DDBJ whole genome shotgun (WGS) entry which is preliminary data.</text>
</comment>
<dbReference type="AlphaFoldDB" id="A0A422N4B0"/>
<accession>A0A422N4B0</accession>
<protein>
    <submittedName>
        <fullName evidence="3">Uncharacterized protein</fullName>
    </submittedName>
</protein>
<evidence type="ECO:0000256" key="1">
    <source>
        <dbReference type="SAM" id="Coils"/>
    </source>
</evidence>
<gene>
    <name evidence="3" type="ORF">TraAM80_07697</name>
</gene>
<dbReference type="OrthoDB" id="243397at2759"/>
<feature type="region of interest" description="Disordered" evidence="2">
    <location>
        <begin position="118"/>
        <end position="147"/>
    </location>
</feature>
<dbReference type="OMA" id="NATQGCV"/>
<feature type="region of interest" description="Disordered" evidence="2">
    <location>
        <begin position="37"/>
        <end position="60"/>
    </location>
</feature>
<feature type="coiled-coil region" evidence="1">
    <location>
        <begin position="585"/>
        <end position="619"/>
    </location>
</feature>